<evidence type="ECO:0000259" key="3">
    <source>
        <dbReference type="PROSITE" id="PS50110"/>
    </source>
</evidence>
<keyword evidence="1 2" id="KW-0597">Phosphoprotein</keyword>
<dbReference type="PANTHER" id="PTHR44591:SF3">
    <property type="entry name" value="RESPONSE REGULATORY DOMAIN-CONTAINING PROTEIN"/>
    <property type="match status" value="1"/>
</dbReference>
<evidence type="ECO:0000313" key="4">
    <source>
        <dbReference type="EMBL" id="EPG75408.1"/>
    </source>
</evidence>
<keyword evidence="5" id="KW-1185">Reference proteome</keyword>
<dbReference type="EMBL" id="AKWZ02000003">
    <property type="protein sequence ID" value="EPG75408.1"/>
    <property type="molecule type" value="Genomic_DNA"/>
</dbReference>
<dbReference type="InterPro" id="IPR050595">
    <property type="entry name" value="Bact_response_regulator"/>
</dbReference>
<dbReference type="Gene3D" id="3.40.50.2300">
    <property type="match status" value="1"/>
</dbReference>
<dbReference type="OrthoDB" id="5343928at2"/>
<dbReference type="PROSITE" id="PS50110">
    <property type="entry name" value="RESPONSE_REGULATORY"/>
    <property type="match status" value="1"/>
</dbReference>
<protein>
    <submittedName>
        <fullName evidence="4">Response regulator receiver domain protein</fullName>
    </submittedName>
</protein>
<proteinExistence type="predicted"/>
<comment type="caution">
    <text evidence="4">The sequence shown here is derived from an EMBL/GenBank/DDBJ whole genome shotgun (WGS) entry which is preliminary data.</text>
</comment>
<dbReference type="SUPFAM" id="SSF52172">
    <property type="entry name" value="CheY-like"/>
    <property type="match status" value="1"/>
</dbReference>
<feature type="domain" description="Response regulatory" evidence="3">
    <location>
        <begin position="2"/>
        <end position="117"/>
    </location>
</feature>
<evidence type="ECO:0000256" key="2">
    <source>
        <dbReference type="PROSITE-ProRule" id="PRU00169"/>
    </source>
</evidence>
<dbReference type="InterPro" id="IPR011006">
    <property type="entry name" value="CheY-like_superfamily"/>
</dbReference>
<dbReference type="Pfam" id="PF00072">
    <property type="entry name" value="Response_reg"/>
    <property type="match status" value="1"/>
</dbReference>
<dbReference type="SMART" id="SM00448">
    <property type="entry name" value="REC"/>
    <property type="match status" value="1"/>
</dbReference>
<dbReference type="InterPro" id="IPR001789">
    <property type="entry name" value="Sig_transdc_resp-reg_receiver"/>
</dbReference>
<sequence>MHILLVEDEILTAMLIERELKKSGFNVSEHVTTGELALLSAERNPPGLVLMDIMLAGGLDGIETAAKLKSKFDVPIIFITGYSDLSIRERAAKITPLAYLVKPIEINTLKSVIESCFS</sequence>
<dbReference type="CDD" id="cd17534">
    <property type="entry name" value="REC_DC-like"/>
    <property type="match status" value="1"/>
</dbReference>
<dbReference type="AlphaFoldDB" id="S3V1W3"/>
<dbReference type="GO" id="GO:0000160">
    <property type="term" value="P:phosphorelay signal transduction system"/>
    <property type="evidence" value="ECO:0007669"/>
    <property type="project" value="InterPro"/>
</dbReference>
<dbReference type="PANTHER" id="PTHR44591">
    <property type="entry name" value="STRESS RESPONSE REGULATOR PROTEIN 1"/>
    <property type="match status" value="1"/>
</dbReference>
<feature type="modified residue" description="4-aspartylphosphate" evidence="2">
    <location>
        <position position="52"/>
    </location>
</feature>
<evidence type="ECO:0000256" key="1">
    <source>
        <dbReference type="ARBA" id="ARBA00022553"/>
    </source>
</evidence>
<dbReference type="STRING" id="1193011.LEP1GSC058_1948"/>
<dbReference type="Proteomes" id="UP000014540">
    <property type="component" value="Unassembled WGS sequence"/>
</dbReference>
<accession>S3V1W3</accession>
<reference evidence="4" key="1">
    <citation type="submission" date="2013-04" db="EMBL/GenBank/DDBJ databases">
        <authorList>
            <person name="Harkins D.M."/>
            <person name="Durkin A.S."/>
            <person name="Selengut J.D."/>
            <person name="Sanka R."/>
            <person name="DePew J."/>
            <person name="Purushe J."/>
            <person name="Ahmed A."/>
            <person name="van der Linden H."/>
            <person name="Goris M.G.A."/>
            <person name="Hartskeerl R.A."/>
            <person name="Vinetz J.M."/>
            <person name="Sutton G.G."/>
            <person name="Nelson W.C."/>
            <person name="Fouts D.E."/>
        </authorList>
    </citation>
    <scope>NUCLEOTIDE SEQUENCE [LARGE SCALE GENOMIC DNA]</scope>
    <source>
        <strain evidence="4">BUT 6</strain>
    </source>
</reference>
<gene>
    <name evidence="4" type="ORF">LEP1GSC058_1948</name>
</gene>
<evidence type="ECO:0000313" key="5">
    <source>
        <dbReference type="Proteomes" id="UP000014540"/>
    </source>
</evidence>
<organism evidence="4 5">
    <name type="scientific">Leptospira fainei serovar Hurstbridge str. BUT 6</name>
    <dbReference type="NCBI Taxonomy" id="1193011"/>
    <lineage>
        <taxon>Bacteria</taxon>
        <taxon>Pseudomonadati</taxon>
        <taxon>Spirochaetota</taxon>
        <taxon>Spirochaetia</taxon>
        <taxon>Leptospirales</taxon>
        <taxon>Leptospiraceae</taxon>
        <taxon>Leptospira</taxon>
    </lineage>
</organism>
<name>S3V1W3_9LEPT</name>